<evidence type="ECO:0000313" key="1">
    <source>
        <dbReference type="EMBL" id="CAA9494913.1"/>
    </source>
</evidence>
<accession>A0A6J4SBP8</accession>
<name>A0A6J4SBP8_9BACT</name>
<feature type="non-terminal residue" evidence="1">
    <location>
        <position position="1"/>
    </location>
</feature>
<dbReference type="InterPro" id="IPR011006">
    <property type="entry name" value="CheY-like_superfamily"/>
</dbReference>
<proteinExistence type="predicted"/>
<evidence type="ECO:0008006" key="2">
    <source>
        <dbReference type="Google" id="ProtNLM"/>
    </source>
</evidence>
<dbReference type="SUPFAM" id="SSF52172">
    <property type="entry name" value="CheY-like"/>
    <property type="match status" value="1"/>
</dbReference>
<protein>
    <recommendedName>
        <fullName evidence="2">Response regulatory domain-containing protein</fullName>
    </recommendedName>
</protein>
<dbReference type="AlphaFoldDB" id="A0A6J4SBP8"/>
<dbReference type="EMBL" id="CADCVN010000643">
    <property type="protein sequence ID" value="CAA9494913.1"/>
    <property type="molecule type" value="Genomic_DNA"/>
</dbReference>
<gene>
    <name evidence="1" type="ORF">AVDCRST_MAG96-1686</name>
</gene>
<sequence length="47" mass="5479">SSSPNDIDYCFSNGANYYVVKPYSFNDFRQVVNDMCTGTKLKHHQMR</sequence>
<organism evidence="1">
    <name type="scientific">uncultured Segetibacter sp</name>
    <dbReference type="NCBI Taxonomy" id="481133"/>
    <lineage>
        <taxon>Bacteria</taxon>
        <taxon>Pseudomonadati</taxon>
        <taxon>Bacteroidota</taxon>
        <taxon>Chitinophagia</taxon>
        <taxon>Chitinophagales</taxon>
        <taxon>Chitinophagaceae</taxon>
        <taxon>Segetibacter</taxon>
        <taxon>environmental samples</taxon>
    </lineage>
</organism>
<reference evidence="1" key="1">
    <citation type="submission" date="2020-02" db="EMBL/GenBank/DDBJ databases">
        <authorList>
            <person name="Meier V. D."/>
        </authorList>
    </citation>
    <scope>NUCLEOTIDE SEQUENCE</scope>
    <source>
        <strain evidence="1">AVDCRST_MAG96</strain>
    </source>
</reference>